<sequence>MIEGRSWLGWGSRVAIFLVLAAVAAVFQIDRHSNTRPTLMVYVPPGIGGFADAKIGRLLAMPAPQLALERTEASLRHRPIDAGTLAAFAMAAVEADDPDRAGRALGYAASRGWRDTYTQIMVIGSAISEENWIIAAQRIDALTRLQREKEAIFASLSMMLPSAHGREALAARLEGSNTLMFALADFLGAYPNFSAEVADTLITARERAPQMPCARFARVTRTLLARNRGALAIAVWPEGCMGSEGRGLAFTPSLGENYPFSWIYPPSPGVVVRQVDTSGVLIVQNRDRLRHPFATRYTVLEPGERRLTLQKDEQSDARLGAYPRAGDLHIELRCDRSSKSRYSALVSQVYSEPIAFKVPADCPTQFLTLSISSGSAKNLSISID</sequence>
<feature type="transmembrane region" description="Helical" evidence="1">
    <location>
        <begin position="7"/>
        <end position="27"/>
    </location>
</feature>
<evidence type="ECO:0000256" key="1">
    <source>
        <dbReference type="SAM" id="Phobius"/>
    </source>
</evidence>
<keyword evidence="1" id="KW-0472">Membrane</keyword>
<organism evidence="2 3">
    <name type="scientific">Qipengyuania aurantiaca</name>
    <dbReference type="NCBI Taxonomy" id="2867233"/>
    <lineage>
        <taxon>Bacteria</taxon>
        <taxon>Pseudomonadati</taxon>
        <taxon>Pseudomonadota</taxon>
        <taxon>Alphaproteobacteria</taxon>
        <taxon>Sphingomonadales</taxon>
        <taxon>Erythrobacteraceae</taxon>
        <taxon>Qipengyuania</taxon>
    </lineage>
</organism>
<evidence type="ECO:0000313" key="2">
    <source>
        <dbReference type="EMBL" id="QZD89460.1"/>
    </source>
</evidence>
<name>A0ABX8ZKC7_9SPHN</name>
<gene>
    <name evidence="2" type="ORF">K3148_11670</name>
</gene>
<keyword evidence="1" id="KW-1133">Transmembrane helix</keyword>
<proteinExistence type="predicted"/>
<evidence type="ECO:0000313" key="3">
    <source>
        <dbReference type="Proteomes" id="UP000824281"/>
    </source>
</evidence>
<dbReference type="Proteomes" id="UP000824281">
    <property type="component" value="Chromosome"/>
</dbReference>
<keyword evidence="3" id="KW-1185">Reference proteome</keyword>
<accession>A0ABX8ZKC7</accession>
<protein>
    <submittedName>
        <fullName evidence="2">Uncharacterized protein</fullName>
    </submittedName>
</protein>
<keyword evidence="1" id="KW-0812">Transmembrane</keyword>
<dbReference type="EMBL" id="CP081295">
    <property type="protein sequence ID" value="QZD89460.1"/>
    <property type="molecule type" value="Genomic_DNA"/>
</dbReference>
<dbReference type="RefSeq" id="WP_221424942.1">
    <property type="nucleotide sequence ID" value="NZ_CP081295.1"/>
</dbReference>
<reference evidence="2 3" key="1">
    <citation type="submission" date="2021-08" db="EMBL/GenBank/DDBJ databases">
        <title>Comparative Genomics Analysis of the Genus Qipengyuania Reveals Extensive Genetic Diversity and Metabolic Versatility, Including the Description of Fifteen Novel Species.</title>
        <authorList>
            <person name="Liu Y."/>
        </authorList>
    </citation>
    <scope>NUCLEOTIDE SEQUENCE [LARGE SCALE GENOMIC DNA]</scope>
    <source>
        <strain evidence="2 3">1NDH13</strain>
    </source>
</reference>